<name>A0AA36GNR8_CYLNA</name>
<sequence>MNEKASCWGAKTVEGSGQLDKSQRIRTKTLTIRNIYLQPIVFCHEISVESCLEAFSVRSPFGSPYANLHQRSLLGYATTS</sequence>
<evidence type="ECO:0000313" key="1">
    <source>
        <dbReference type="EMBL" id="CAJ0595437.1"/>
    </source>
</evidence>
<proteinExistence type="predicted"/>
<comment type="caution">
    <text evidence="1">The sequence shown here is derived from an EMBL/GenBank/DDBJ whole genome shotgun (WGS) entry which is preliminary data.</text>
</comment>
<accession>A0AA36GNR8</accession>
<gene>
    <name evidence="1" type="ORF">CYNAS_LOCUS7420</name>
</gene>
<dbReference type="Proteomes" id="UP001176961">
    <property type="component" value="Unassembled WGS sequence"/>
</dbReference>
<dbReference type="AlphaFoldDB" id="A0AA36GNR8"/>
<reference evidence="1" key="1">
    <citation type="submission" date="2023-07" db="EMBL/GenBank/DDBJ databases">
        <authorList>
            <consortium name="CYATHOMIX"/>
        </authorList>
    </citation>
    <scope>NUCLEOTIDE SEQUENCE</scope>
    <source>
        <strain evidence="1">N/A</strain>
    </source>
</reference>
<protein>
    <submittedName>
        <fullName evidence="1">Uncharacterized protein</fullName>
    </submittedName>
</protein>
<keyword evidence="2" id="KW-1185">Reference proteome</keyword>
<organism evidence="1 2">
    <name type="scientific">Cylicocyclus nassatus</name>
    <name type="common">Nematode worm</name>
    <dbReference type="NCBI Taxonomy" id="53992"/>
    <lineage>
        <taxon>Eukaryota</taxon>
        <taxon>Metazoa</taxon>
        <taxon>Ecdysozoa</taxon>
        <taxon>Nematoda</taxon>
        <taxon>Chromadorea</taxon>
        <taxon>Rhabditida</taxon>
        <taxon>Rhabditina</taxon>
        <taxon>Rhabditomorpha</taxon>
        <taxon>Strongyloidea</taxon>
        <taxon>Strongylidae</taxon>
        <taxon>Cylicocyclus</taxon>
    </lineage>
</organism>
<dbReference type="EMBL" id="CATQJL010000112">
    <property type="protein sequence ID" value="CAJ0595437.1"/>
    <property type="molecule type" value="Genomic_DNA"/>
</dbReference>
<evidence type="ECO:0000313" key="2">
    <source>
        <dbReference type="Proteomes" id="UP001176961"/>
    </source>
</evidence>